<dbReference type="GO" id="GO:0008408">
    <property type="term" value="F:3'-5' exonuclease activity"/>
    <property type="evidence" value="ECO:0007669"/>
    <property type="project" value="InterPro"/>
</dbReference>
<dbReference type="Gene3D" id="3.30.420.10">
    <property type="entry name" value="Ribonuclease H-like superfamily/Ribonuclease H"/>
    <property type="match status" value="1"/>
</dbReference>
<dbReference type="PANTHER" id="PTHR46628">
    <property type="entry name" value="PIRNA BIOGENESIS PROTEIN EXD1"/>
    <property type="match status" value="1"/>
</dbReference>
<feature type="domain" description="3'-5' exonuclease" evidence="1">
    <location>
        <begin position="146"/>
        <end position="269"/>
    </location>
</feature>
<dbReference type="GO" id="GO:0003676">
    <property type="term" value="F:nucleic acid binding"/>
    <property type="evidence" value="ECO:0007669"/>
    <property type="project" value="InterPro"/>
</dbReference>
<dbReference type="GO" id="GO:1990923">
    <property type="term" value="C:PET complex"/>
    <property type="evidence" value="ECO:0007669"/>
    <property type="project" value="TreeGrafter"/>
</dbReference>
<organism evidence="2 3">
    <name type="scientific">Argiope bruennichi</name>
    <name type="common">Wasp spider</name>
    <name type="synonym">Aranea bruennichi</name>
    <dbReference type="NCBI Taxonomy" id="94029"/>
    <lineage>
        <taxon>Eukaryota</taxon>
        <taxon>Metazoa</taxon>
        <taxon>Ecdysozoa</taxon>
        <taxon>Arthropoda</taxon>
        <taxon>Chelicerata</taxon>
        <taxon>Arachnida</taxon>
        <taxon>Araneae</taxon>
        <taxon>Araneomorphae</taxon>
        <taxon>Entelegynae</taxon>
        <taxon>Araneoidea</taxon>
        <taxon>Araneidae</taxon>
        <taxon>Argiope</taxon>
    </lineage>
</organism>
<reference evidence="2" key="1">
    <citation type="journal article" date="2020" name="bioRxiv">
        <title>Chromosome-level reference genome of the European wasp spider Argiope bruennichi: a resource for studies on range expansion and evolutionary adaptation.</title>
        <authorList>
            <person name="Sheffer M.M."/>
            <person name="Hoppe A."/>
            <person name="Krehenwinkel H."/>
            <person name="Uhl G."/>
            <person name="Kuss A.W."/>
            <person name="Jensen L."/>
            <person name="Jensen C."/>
            <person name="Gillespie R.G."/>
            <person name="Hoff K.J."/>
            <person name="Prost S."/>
        </authorList>
    </citation>
    <scope>NUCLEOTIDE SEQUENCE</scope>
</reference>
<dbReference type="AlphaFoldDB" id="A0A8T0FC16"/>
<protein>
    <submittedName>
        <fullName evidence="2">PiRNA biogenesis protein EXD1 like protein</fullName>
    </submittedName>
</protein>
<accession>A0A8T0FC16</accession>
<dbReference type="InterPro" id="IPR052144">
    <property type="entry name" value="piRNA_biogenesis_EXD1"/>
</dbReference>
<evidence type="ECO:0000259" key="1">
    <source>
        <dbReference type="Pfam" id="PF01612"/>
    </source>
</evidence>
<proteinExistence type="predicted"/>
<name>A0A8T0FC16_ARGBR</name>
<dbReference type="PANTHER" id="PTHR46628:SF1">
    <property type="entry name" value="PIRNA BIOGENESIS PROTEIN EXD1"/>
    <property type="match status" value="1"/>
</dbReference>
<gene>
    <name evidence="2" type="ORF">HNY73_006828</name>
</gene>
<comment type="caution">
    <text evidence="2">The sequence shown here is derived from an EMBL/GenBank/DDBJ whole genome shotgun (WGS) entry which is preliminary data.</text>
</comment>
<sequence>MTSAEDLLQALNCTIHFSTPEGEYEGVLKRVFISSRMITVSKIFLLPSKKKLGTLNFMFHEVSNVKIINRPDIPCENEAETSLLYFLSDIEGMFDLDSDSEIECDCSTDEVPNEGEFVMKLLPCFSKWISVNSQVIDSLNNEFNFAIKLISSEDLIGVSLEGPKISRNGILTWLCISTASCTYLFDILALGKKSFQSGLKFILENSKIKKIFHDCRLASDCLFHMYNVRLVNVFDTQVADSLVMMQESKNCSVITKVNSLDACLIYYLQLPNDYLYSPLIFSLDKKSSHYHGLRPLKHSFRGAMIKNVIYLQLLKRELETALLAPLRRATDVYLNVVQNATNCELMIAPPVMEELPPELLLEGIQIVRYQQHEYIPPVVSSGPPHRKLVNPVKDFVEYSRKFWKKCQNKCVPFKDVAISKNANVNKFSFATISDEICKKSSHFSKQFSNEEYICCQKNTDNIFTMNEFNNIQNSVSFSQNNTASLKESIMNKMVQDDFVSKKTVVNETFVSGDTQVNQNCENEEKLIDPFAKVEIQSNKQITGNTYVAGHKGLSNSKPLKKGNNDVEKISFTSQNSPLLENKYKKSNSVSNCLLRTFNKTSHEKDLESKKSSCSELFSNNSTMFLDPEKQLNILPVFNADCENFWDEIRNECTFKQSNRDQNEHTSKIRFIPAGMDIF</sequence>
<dbReference type="SUPFAM" id="SSF53098">
    <property type="entry name" value="Ribonuclease H-like"/>
    <property type="match status" value="1"/>
</dbReference>
<dbReference type="GO" id="GO:0034587">
    <property type="term" value="P:piRNA processing"/>
    <property type="evidence" value="ECO:0007669"/>
    <property type="project" value="TreeGrafter"/>
</dbReference>
<dbReference type="InterPro" id="IPR002562">
    <property type="entry name" value="3'-5'_exonuclease_dom"/>
</dbReference>
<dbReference type="InterPro" id="IPR036397">
    <property type="entry name" value="RNaseH_sf"/>
</dbReference>
<reference evidence="2" key="2">
    <citation type="submission" date="2020-06" db="EMBL/GenBank/DDBJ databases">
        <authorList>
            <person name="Sheffer M."/>
        </authorList>
    </citation>
    <scope>NUCLEOTIDE SEQUENCE</scope>
</reference>
<dbReference type="EMBL" id="JABXBU010000012">
    <property type="protein sequence ID" value="KAF8788824.1"/>
    <property type="molecule type" value="Genomic_DNA"/>
</dbReference>
<evidence type="ECO:0000313" key="3">
    <source>
        <dbReference type="Proteomes" id="UP000807504"/>
    </source>
</evidence>
<dbReference type="Proteomes" id="UP000807504">
    <property type="component" value="Unassembled WGS sequence"/>
</dbReference>
<dbReference type="Pfam" id="PF01612">
    <property type="entry name" value="DNA_pol_A_exo1"/>
    <property type="match status" value="1"/>
</dbReference>
<dbReference type="InterPro" id="IPR012337">
    <property type="entry name" value="RNaseH-like_sf"/>
</dbReference>
<keyword evidence="3" id="KW-1185">Reference proteome</keyword>
<evidence type="ECO:0000313" key="2">
    <source>
        <dbReference type="EMBL" id="KAF8788824.1"/>
    </source>
</evidence>